<gene>
    <name evidence="2" type="ORF">BECKDK2373C_GA0170839_106815</name>
</gene>
<sequence length="864" mass="99418">MNAKHAWVFTFFAFKGGTGRTSALANVARYLAEERGYRVGLIDLDMEAPGLPMQPLFDIGARERNNPGNEDDPRSPWQRWRGDVVDRCPGFADLFIEMAKDPRSWPGEEESPWQFEETTWERLPRYVIPCPSQGGGQIMLMPAAMGSVTRTDDFRAHVREFLHRTSGPNNGILENGEEMPDPALLTSRILGAFIDIYKLDYLFLDGRTGMGGFTPVFLYSVPHALVLFLGLNDQNIDGSLGVFDEMLPPESGQGIIPAPVITVLTPVPTSGMEQLEERLDEVRKRLQHKRGNRERQGGNYIFRIPDSVRIHLPYVDKIAYTESYVPVEYPNHALSGAYREIADQIEAIVAYQGSPDADKKSSIGDLKDRLAEQGKDAPLVLAVEDINHEHLERFFTRLDFEQTEEVKKSDEYAICRYKSRHRSEECHIELRLYSATGKEAPWSRLDSPPDADIVAVPYSSLHRLDNERYWNLDERHQYWRRSDVQSAPLPKIYDHRYLDEWYPDWRHISSRNGTVWGMPFSVTTTFLLGNKELLIKDCANYWKKIGKNHGELAHPYEPEEFFIPSNFDLLLDLIESQPETQEEHSCFRVALEGRAAYYEWLNVVLSYGLYDIRVVDGGSPQILPEERMGELVEPTLTFLRLADQTCRVKKAENKKNSEKALENYSMSDLTEDFRKGQVSLYMGWSDSMVFKDEGEEKRTLSLPDNESIEPVIGRFPRDIRYPRRPLVDGWVLCFPKKGNGPGDLERLKAAEYLVGAMLESEFQALMLKNGFPSYSRTLLKRELERLGFGEHSDYAAFLHTLMDSVKNGHWVPPHDKSREMMERWSGQLRRWLARIDEAFDFNDETFHREIKSELNQLLHPLSIT</sequence>
<dbReference type="InterPro" id="IPR002586">
    <property type="entry name" value="CobQ/CobB/MinD/ParA_Nub-bd_dom"/>
</dbReference>
<dbReference type="EMBL" id="CAADEY010000068">
    <property type="protein sequence ID" value="VFJ58827.1"/>
    <property type="molecule type" value="Genomic_DNA"/>
</dbReference>
<dbReference type="Gene3D" id="3.40.50.300">
    <property type="entry name" value="P-loop containing nucleotide triphosphate hydrolases"/>
    <property type="match status" value="1"/>
</dbReference>
<dbReference type="SUPFAM" id="SSF52540">
    <property type="entry name" value="P-loop containing nucleoside triphosphate hydrolases"/>
    <property type="match status" value="1"/>
</dbReference>
<dbReference type="AlphaFoldDB" id="A0A450SXR9"/>
<dbReference type="InterPro" id="IPR027417">
    <property type="entry name" value="P-loop_NTPase"/>
</dbReference>
<organism evidence="2">
    <name type="scientific">Candidatus Kentrum sp. DK</name>
    <dbReference type="NCBI Taxonomy" id="2126562"/>
    <lineage>
        <taxon>Bacteria</taxon>
        <taxon>Pseudomonadati</taxon>
        <taxon>Pseudomonadota</taxon>
        <taxon>Gammaproteobacteria</taxon>
        <taxon>Candidatus Kentrum</taxon>
    </lineage>
</organism>
<dbReference type="SUPFAM" id="SSF53850">
    <property type="entry name" value="Periplasmic binding protein-like II"/>
    <property type="match status" value="1"/>
</dbReference>
<accession>A0A450SXR9</accession>
<proteinExistence type="predicted"/>
<dbReference type="Gene3D" id="3.40.190.10">
    <property type="entry name" value="Periplasmic binding protein-like II"/>
    <property type="match status" value="1"/>
</dbReference>
<evidence type="ECO:0000313" key="2">
    <source>
        <dbReference type="EMBL" id="VFJ58827.1"/>
    </source>
</evidence>
<feature type="domain" description="CobQ/CobB/MinD/ParA nucleotide binding" evidence="1">
    <location>
        <begin position="10"/>
        <end position="288"/>
    </location>
</feature>
<protein>
    <submittedName>
        <fullName evidence="2">CobQ/CobB/MinD/ParA nucleotide binding domain-containing protein</fullName>
    </submittedName>
</protein>
<dbReference type="Pfam" id="PF01656">
    <property type="entry name" value="CbiA"/>
    <property type="match status" value="1"/>
</dbReference>
<reference evidence="2" key="1">
    <citation type="submission" date="2019-02" db="EMBL/GenBank/DDBJ databases">
        <authorList>
            <person name="Gruber-Vodicka R. H."/>
            <person name="Seah K. B. B."/>
        </authorList>
    </citation>
    <scope>NUCLEOTIDE SEQUENCE</scope>
    <source>
        <strain evidence="2">BECK_DK161</strain>
    </source>
</reference>
<evidence type="ECO:0000259" key="1">
    <source>
        <dbReference type="Pfam" id="PF01656"/>
    </source>
</evidence>
<name>A0A450SXR9_9GAMM</name>